<protein>
    <recommendedName>
        <fullName evidence="3">Bacteriocin</fullName>
    </recommendedName>
</protein>
<dbReference type="Proteomes" id="UP001589607">
    <property type="component" value="Unassembled WGS sequence"/>
</dbReference>
<evidence type="ECO:0000313" key="2">
    <source>
        <dbReference type="Proteomes" id="UP001589607"/>
    </source>
</evidence>
<name>A0ABV5GQA1_9FLAO</name>
<proteinExistence type="predicted"/>
<evidence type="ECO:0008006" key="3">
    <source>
        <dbReference type="Google" id="ProtNLM"/>
    </source>
</evidence>
<reference evidence="1 2" key="1">
    <citation type="submission" date="2024-09" db="EMBL/GenBank/DDBJ databases">
        <authorList>
            <person name="Sun Q."/>
            <person name="Mori K."/>
        </authorList>
    </citation>
    <scope>NUCLEOTIDE SEQUENCE [LARGE SCALE GENOMIC DNA]</scope>
    <source>
        <strain evidence="1 2">CECT 7955</strain>
    </source>
</reference>
<gene>
    <name evidence="1" type="ORF">ACFFVF_13525</name>
</gene>
<dbReference type="RefSeq" id="WP_236457489.1">
    <property type="nucleotide sequence ID" value="NZ_CBCSGE010000006.1"/>
</dbReference>
<accession>A0ABV5GQA1</accession>
<organism evidence="1 2">
    <name type="scientific">Flavobacterium jumunjinense</name>
    <dbReference type="NCBI Taxonomy" id="998845"/>
    <lineage>
        <taxon>Bacteria</taxon>
        <taxon>Pseudomonadati</taxon>
        <taxon>Bacteroidota</taxon>
        <taxon>Flavobacteriia</taxon>
        <taxon>Flavobacteriales</taxon>
        <taxon>Flavobacteriaceae</taxon>
        <taxon>Flavobacterium</taxon>
    </lineage>
</organism>
<evidence type="ECO:0000313" key="1">
    <source>
        <dbReference type="EMBL" id="MFB9097537.1"/>
    </source>
</evidence>
<sequence length="68" mass="7458">MKKSILTLKGTQKLSKKMQQSISGGRGTCNGATCENYDYPYGFLVTCEQYLTIPSIYSCCVLTTEACS</sequence>
<dbReference type="EMBL" id="JBHMEY010000059">
    <property type="protein sequence ID" value="MFB9097537.1"/>
    <property type="molecule type" value="Genomic_DNA"/>
</dbReference>
<keyword evidence="2" id="KW-1185">Reference proteome</keyword>
<comment type="caution">
    <text evidence="1">The sequence shown here is derived from an EMBL/GenBank/DDBJ whole genome shotgun (WGS) entry which is preliminary data.</text>
</comment>